<comment type="caution">
    <text evidence="7">The sequence shown here is derived from an EMBL/GenBank/DDBJ whole genome shotgun (WGS) entry which is preliminary data.</text>
</comment>
<dbReference type="InterPro" id="IPR022689">
    <property type="entry name" value="Iron_dep_repressor"/>
</dbReference>
<dbReference type="Pfam" id="PF01325">
    <property type="entry name" value="Fe_dep_repress"/>
    <property type="match status" value="1"/>
</dbReference>
<evidence type="ECO:0000256" key="2">
    <source>
        <dbReference type="ARBA" id="ARBA00023015"/>
    </source>
</evidence>
<dbReference type="InterPro" id="IPR001367">
    <property type="entry name" value="Fe_dep_repressor"/>
</dbReference>
<dbReference type="InterPro" id="IPR036421">
    <property type="entry name" value="Fe_dep_repressor_sf"/>
</dbReference>
<proteinExistence type="inferred from homology"/>
<gene>
    <name evidence="7" type="ORF">HNQ80_002394</name>
</gene>
<reference evidence="7 8" key="1">
    <citation type="submission" date="2020-08" db="EMBL/GenBank/DDBJ databases">
        <title>Genomic Encyclopedia of Type Strains, Phase IV (KMG-IV): sequencing the most valuable type-strain genomes for metagenomic binning, comparative biology and taxonomic classification.</title>
        <authorList>
            <person name="Goeker M."/>
        </authorList>
    </citation>
    <scope>NUCLEOTIDE SEQUENCE [LARGE SCALE GENOMIC DNA]</scope>
    <source>
        <strain evidence="7 8">DSM 103526</strain>
    </source>
</reference>
<organism evidence="7 8">
    <name type="scientific">Anaerosolibacter carboniphilus</name>
    <dbReference type="NCBI Taxonomy" id="1417629"/>
    <lineage>
        <taxon>Bacteria</taxon>
        <taxon>Bacillati</taxon>
        <taxon>Bacillota</taxon>
        <taxon>Clostridia</taxon>
        <taxon>Peptostreptococcales</taxon>
        <taxon>Thermotaleaceae</taxon>
        <taxon>Anaerosolibacter</taxon>
    </lineage>
</organism>
<dbReference type="InterPro" id="IPR036390">
    <property type="entry name" value="WH_DNA-bd_sf"/>
</dbReference>
<dbReference type="FunFam" id="1.10.10.10:FF:000189">
    <property type="entry name" value="HTH-type transcriptional regulator MntR"/>
    <property type="match status" value="1"/>
</dbReference>
<keyword evidence="5" id="KW-0804">Transcription</keyword>
<dbReference type="GO" id="GO:0046914">
    <property type="term" value="F:transition metal ion binding"/>
    <property type="evidence" value="ECO:0007669"/>
    <property type="project" value="InterPro"/>
</dbReference>
<dbReference type="SUPFAM" id="SSF47979">
    <property type="entry name" value="Iron-dependent repressor protein, dimerization domain"/>
    <property type="match status" value="1"/>
</dbReference>
<evidence type="ECO:0000256" key="5">
    <source>
        <dbReference type="ARBA" id="ARBA00023163"/>
    </source>
</evidence>
<keyword evidence="2" id="KW-0805">Transcription regulation</keyword>
<keyword evidence="3" id="KW-0238">DNA-binding</keyword>
<evidence type="ECO:0000313" key="7">
    <source>
        <dbReference type="EMBL" id="MBB6216295.1"/>
    </source>
</evidence>
<evidence type="ECO:0000256" key="3">
    <source>
        <dbReference type="ARBA" id="ARBA00023125"/>
    </source>
</evidence>
<dbReference type="GO" id="GO:0003700">
    <property type="term" value="F:DNA-binding transcription factor activity"/>
    <property type="evidence" value="ECO:0007669"/>
    <property type="project" value="InterPro"/>
</dbReference>
<accession>A0A841L1Q7</accession>
<dbReference type="PANTHER" id="PTHR33238:SF7">
    <property type="entry name" value="IRON-DEPENDENT TRANSCRIPTIONAL REGULATOR"/>
    <property type="match status" value="1"/>
</dbReference>
<keyword evidence="8" id="KW-1185">Reference proteome</keyword>
<dbReference type="SUPFAM" id="SSF46785">
    <property type="entry name" value="Winged helix' DNA-binding domain"/>
    <property type="match status" value="1"/>
</dbReference>
<dbReference type="Pfam" id="PF02742">
    <property type="entry name" value="Fe_dep_repr_C"/>
    <property type="match status" value="1"/>
</dbReference>
<feature type="domain" description="HTH dtxR-type" evidence="6">
    <location>
        <begin position="2"/>
        <end position="63"/>
    </location>
</feature>
<dbReference type="RefSeq" id="WP_184310828.1">
    <property type="nucleotide sequence ID" value="NZ_JACHEN010000013.1"/>
</dbReference>
<dbReference type="EMBL" id="JACHEN010000013">
    <property type="protein sequence ID" value="MBB6216295.1"/>
    <property type="molecule type" value="Genomic_DNA"/>
</dbReference>
<evidence type="ECO:0000256" key="4">
    <source>
        <dbReference type="ARBA" id="ARBA00023159"/>
    </source>
</evidence>
<dbReference type="GO" id="GO:0046983">
    <property type="term" value="F:protein dimerization activity"/>
    <property type="evidence" value="ECO:0007669"/>
    <property type="project" value="InterPro"/>
</dbReference>
<dbReference type="InterPro" id="IPR022687">
    <property type="entry name" value="HTH_DTXR"/>
</dbReference>
<dbReference type="AlphaFoldDB" id="A0A841L1Q7"/>
<evidence type="ECO:0000259" key="6">
    <source>
        <dbReference type="PROSITE" id="PS50944"/>
    </source>
</evidence>
<dbReference type="Gene3D" id="1.10.60.10">
    <property type="entry name" value="Iron dependent repressor, metal binding and dimerisation domain"/>
    <property type="match status" value="1"/>
</dbReference>
<keyword evidence="4" id="KW-0010">Activator</keyword>
<dbReference type="SMART" id="SM00529">
    <property type="entry name" value="HTH_DTXR"/>
    <property type="match status" value="1"/>
</dbReference>
<protein>
    <submittedName>
        <fullName evidence="7">Mn-dependent DtxR family transcriptional regulator</fullName>
    </submittedName>
</protein>
<dbReference type="Proteomes" id="UP000579281">
    <property type="component" value="Unassembled WGS sequence"/>
</dbReference>
<evidence type="ECO:0000256" key="1">
    <source>
        <dbReference type="ARBA" id="ARBA00007871"/>
    </source>
</evidence>
<evidence type="ECO:0000313" key="8">
    <source>
        <dbReference type="Proteomes" id="UP000579281"/>
    </source>
</evidence>
<dbReference type="PROSITE" id="PS50944">
    <property type="entry name" value="HTH_DTXR"/>
    <property type="match status" value="1"/>
</dbReference>
<dbReference type="Gene3D" id="1.10.10.10">
    <property type="entry name" value="Winged helix-like DNA-binding domain superfamily/Winged helix DNA-binding domain"/>
    <property type="match status" value="1"/>
</dbReference>
<dbReference type="InterPro" id="IPR036388">
    <property type="entry name" value="WH-like_DNA-bd_sf"/>
</dbReference>
<sequence>MLSPSLEDYLEEIYQLSQQKKEIRVRDIAEKLNVSSPSVVKALRKLNKENYIHYKRYEGIHMTDEGKKLGKLLVKRNSILQEFLFVINSNCDTAAEAEAMEHYLSPPTIAAIEKVVDFMRGDKDVMERFLKFSDSEKSHHWSEEIHT</sequence>
<name>A0A841L1Q7_9FIRM</name>
<comment type="similarity">
    <text evidence="1">Belongs to the DtxR/MntR family.</text>
</comment>
<dbReference type="InterPro" id="IPR050536">
    <property type="entry name" value="DtxR_MntR_Metal-Reg"/>
</dbReference>
<dbReference type="GO" id="GO:0003677">
    <property type="term" value="F:DNA binding"/>
    <property type="evidence" value="ECO:0007669"/>
    <property type="project" value="UniProtKB-KW"/>
</dbReference>
<dbReference type="PANTHER" id="PTHR33238">
    <property type="entry name" value="IRON (METAL) DEPENDENT REPRESSOR, DTXR FAMILY"/>
    <property type="match status" value="1"/>
</dbReference>